<dbReference type="PANTHER" id="PTHR31834:SF1">
    <property type="entry name" value="INITIATION-SPECIFIC ALPHA-1,6-MANNOSYLTRANSFERASE"/>
    <property type="match status" value="1"/>
</dbReference>
<keyword evidence="11" id="KW-1185">Reference proteome</keyword>
<evidence type="ECO:0000256" key="2">
    <source>
        <dbReference type="ARBA" id="ARBA00009003"/>
    </source>
</evidence>
<keyword evidence="4" id="KW-0808">Transferase</keyword>
<dbReference type="VEuPathDB" id="FungiDB:DIURU_004640"/>
<evidence type="ECO:0008006" key="12">
    <source>
        <dbReference type="Google" id="ProtNLM"/>
    </source>
</evidence>
<dbReference type="PANTHER" id="PTHR31834">
    <property type="entry name" value="INITIATION-SPECIFIC ALPHA-1,6-MANNOSYLTRANSFERASE"/>
    <property type="match status" value="1"/>
</dbReference>
<name>A0A642UGR5_DIURU</name>
<dbReference type="Proteomes" id="UP000449547">
    <property type="component" value="Unassembled WGS sequence"/>
</dbReference>
<dbReference type="GeneID" id="54783291"/>
<dbReference type="AlphaFoldDB" id="A0A642UGR5"/>
<keyword evidence="6" id="KW-0735">Signal-anchor</keyword>
<evidence type="ECO:0000256" key="5">
    <source>
        <dbReference type="ARBA" id="ARBA00022692"/>
    </source>
</evidence>
<evidence type="ECO:0000256" key="4">
    <source>
        <dbReference type="ARBA" id="ARBA00022679"/>
    </source>
</evidence>
<keyword evidence="9" id="KW-0472">Membrane</keyword>
<sequence length="301" mass="34509">MRSQLSFTFPYEPHKPFPKNIWQTWKVGLDDKTFPKRFQYYQESWDEQNPGYKHYVVPDAEANEMIASLYKTVPDVARAYSIMPKSILQADFFRYLILYARGGVYSDIDTWGLKPVSTWVSANDTLNNKPSNPGVVVGIEADPDRPDWNDWYARRIQFCQWTIQAKPGHPLLRELIARITELTLERDANGKLSETLGKDESGDIMDWTGPGIFTDYVFKYLNNILQPSANFESKNYEKVIDWEFFTGIQSPMLIDDVMVLPITSFSPDVGQMGAGSSHDALAYVKHMFQGSWKTDGTGEQI</sequence>
<accession>A0A642UGR5</accession>
<evidence type="ECO:0000313" key="10">
    <source>
        <dbReference type="EMBL" id="KAA8898620.1"/>
    </source>
</evidence>
<dbReference type="FunFam" id="3.90.550.20:FF:000002">
    <property type="entry name" value="Initiation-specific alpha-1,6-mannosyltransferase"/>
    <property type="match status" value="1"/>
</dbReference>
<comment type="caution">
    <text evidence="10">The sequence shown here is derived from an EMBL/GenBank/DDBJ whole genome shotgun (WGS) entry which is preliminary data.</text>
</comment>
<dbReference type="Gene3D" id="3.90.550.20">
    <property type="match status" value="1"/>
</dbReference>
<dbReference type="GO" id="GO:0000136">
    <property type="term" value="C:mannan polymerase complex"/>
    <property type="evidence" value="ECO:0007669"/>
    <property type="project" value="TreeGrafter"/>
</dbReference>
<evidence type="ECO:0000256" key="1">
    <source>
        <dbReference type="ARBA" id="ARBA00004323"/>
    </source>
</evidence>
<evidence type="ECO:0000313" key="11">
    <source>
        <dbReference type="Proteomes" id="UP000449547"/>
    </source>
</evidence>
<protein>
    <recommendedName>
        <fullName evidence="12">Initiation-specific alpha-1,6-mannosyltransferase</fullName>
    </recommendedName>
</protein>
<comment type="subcellular location">
    <subcellularLocation>
        <location evidence="1">Golgi apparatus membrane</location>
        <topology evidence="1">Single-pass type II membrane protein</topology>
    </subcellularLocation>
</comment>
<evidence type="ECO:0000256" key="7">
    <source>
        <dbReference type="ARBA" id="ARBA00022989"/>
    </source>
</evidence>
<organism evidence="10 11">
    <name type="scientific">Diutina rugosa</name>
    <name type="common">Yeast</name>
    <name type="synonym">Candida rugosa</name>
    <dbReference type="NCBI Taxonomy" id="5481"/>
    <lineage>
        <taxon>Eukaryota</taxon>
        <taxon>Fungi</taxon>
        <taxon>Dikarya</taxon>
        <taxon>Ascomycota</taxon>
        <taxon>Saccharomycotina</taxon>
        <taxon>Pichiomycetes</taxon>
        <taxon>Debaryomycetaceae</taxon>
        <taxon>Diutina</taxon>
    </lineage>
</organism>
<gene>
    <name evidence="10" type="ORF">DIURU_004640</name>
</gene>
<dbReference type="InterPro" id="IPR007577">
    <property type="entry name" value="GlycoTrfase_DXD_sugar-bd_CS"/>
</dbReference>
<dbReference type="OMA" id="DWADWYS"/>
<dbReference type="SUPFAM" id="SSF53448">
    <property type="entry name" value="Nucleotide-diphospho-sugar transferases"/>
    <property type="match status" value="1"/>
</dbReference>
<dbReference type="Pfam" id="PF04488">
    <property type="entry name" value="Gly_transf_sug"/>
    <property type="match status" value="1"/>
</dbReference>
<dbReference type="RefSeq" id="XP_034010604.1">
    <property type="nucleotide sequence ID" value="XM_034157536.1"/>
</dbReference>
<dbReference type="GO" id="GO:0000009">
    <property type="term" value="F:alpha-1,6-mannosyltransferase activity"/>
    <property type="evidence" value="ECO:0007669"/>
    <property type="project" value="InterPro"/>
</dbReference>
<evidence type="ECO:0000256" key="9">
    <source>
        <dbReference type="ARBA" id="ARBA00023136"/>
    </source>
</evidence>
<keyword evidence="7" id="KW-1133">Transmembrane helix</keyword>
<reference evidence="10 11" key="1">
    <citation type="submission" date="2019-07" db="EMBL/GenBank/DDBJ databases">
        <title>Genome assembly of two rare yeast pathogens: Diutina rugosa and Trichomonascus ciferrii.</title>
        <authorList>
            <person name="Mixao V."/>
            <person name="Saus E."/>
            <person name="Hansen A."/>
            <person name="Lass-Flor C."/>
            <person name="Gabaldon T."/>
        </authorList>
    </citation>
    <scope>NUCLEOTIDE SEQUENCE [LARGE SCALE GENOMIC DNA]</scope>
    <source>
        <strain evidence="10 11">CBS 613</strain>
    </source>
</reference>
<dbReference type="EMBL" id="SWFT01000139">
    <property type="protein sequence ID" value="KAA8898620.1"/>
    <property type="molecule type" value="Genomic_DNA"/>
</dbReference>
<dbReference type="InterPro" id="IPR029044">
    <property type="entry name" value="Nucleotide-diphossugar_trans"/>
</dbReference>
<dbReference type="GO" id="GO:0006487">
    <property type="term" value="P:protein N-linked glycosylation"/>
    <property type="evidence" value="ECO:0007669"/>
    <property type="project" value="TreeGrafter"/>
</dbReference>
<dbReference type="InterPro" id="IPR039367">
    <property type="entry name" value="Och1-like"/>
</dbReference>
<evidence type="ECO:0000256" key="6">
    <source>
        <dbReference type="ARBA" id="ARBA00022968"/>
    </source>
</evidence>
<keyword evidence="5" id="KW-0812">Transmembrane</keyword>
<keyword evidence="8" id="KW-0333">Golgi apparatus</keyword>
<evidence type="ECO:0000256" key="3">
    <source>
        <dbReference type="ARBA" id="ARBA00022676"/>
    </source>
</evidence>
<keyword evidence="3" id="KW-0328">Glycosyltransferase</keyword>
<proteinExistence type="inferred from homology"/>
<evidence type="ECO:0000256" key="8">
    <source>
        <dbReference type="ARBA" id="ARBA00023034"/>
    </source>
</evidence>
<dbReference type="OrthoDB" id="409543at2759"/>
<comment type="similarity">
    <text evidence="2">Belongs to the glycosyltransferase 32 family.</text>
</comment>